<dbReference type="InterPro" id="IPR029032">
    <property type="entry name" value="AhpD-like"/>
</dbReference>
<reference evidence="2" key="1">
    <citation type="submission" date="2016-10" db="EMBL/GenBank/DDBJ databases">
        <authorList>
            <person name="Varghese N."/>
            <person name="Submissions S."/>
        </authorList>
    </citation>
    <scope>NUCLEOTIDE SEQUENCE [LARGE SCALE GENOMIC DNA]</scope>
    <source>
        <strain evidence="2">DSM 26471</strain>
    </source>
</reference>
<gene>
    <name evidence="1" type="ORF">SAMN04487991_1932</name>
</gene>
<sequence length="189" mass="21067">MIDFTAHTIDSAPEDSRATMEEVKSAFGRVSGLIAVMAEAPALAKAYWQMHHIFMKETTFDKDELTVVWQTINVEHECHYCVPGHTGIAKMMKVDDAITNALRDETPLPNAHLEALRTFTLQVVRQRGKVTQEQMQAFVDAGYTKRQILEVLVGTAQKVMSNYTNAIAETPVDPAMQAYAWKKATPALA</sequence>
<dbReference type="SUPFAM" id="SSF69118">
    <property type="entry name" value="AhpD-like"/>
    <property type="match status" value="1"/>
</dbReference>
<accession>A0A1I3QQK8</accession>
<dbReference type="Gene3D" id="1.20.1290.10">
    <property type="entry name" value="AhpD-like"/>
    <property type="match status" value="1"/>
</dbReference>
<proteinExistence type="predicted"/>
<dbReference type="Proteomes" id="UP000199630">
    <property type="component" value="Unassembled WGS sequence"/>
</dbReference>
<keyword evidence="1" id="KW-0575">Peroxidase</keyword>
<dbReference type="STRING" id="588602.SAMN04487991_1932"/>
<dbReference type="PANTHER" id="PTHR35446">
    <property type="entry name" value="SI:CH211-175M2.5"/>
    <property type="match status" value="1"/>
</dbReference>
<dbReference type="OrthoDB" id="9808310at2"/>
<evidence type="ECO:0000313" key="1">
    <source>
        <dbReference type="EMBL" id="SFJ36503.1"/>
    </source>
</evidence>
<dbReference type="RefSeq" id="WP_090060368.1">
    <property type="nucleotide sequence ID" value="NZ_FORH01000003.1"/>
</dbReference>
<dbReference type="AlphaFoldDB" id="A0A1I3QQK8"/>
<organism evidence="1 2">
    <name type="scientific">Celeribacter neptunius</name>
    <dbReference type="NCBI Taxonomy" id="588602"/>
    <lineage>
        <taxon>Bacteria</taxon>
        <taxon>Pseudomonadati</taxon>
        <taxon>Pseudomonadota</taxon>
        <taxon>Alphaproteobacteria</taxon>
        <taxon>Rhodobacterales</taxon>
        <taxon>Roseobacteraceae</taxon>
        <taxon>Celeribacter</taxon>
    </lineage>
</organism>
<dbReference type="EMBL" id="FORH01000003">
    <property type="protein sequence ID" value="SFJ36503.1"/>
    <property type="molecule type" value="Genomic_DNA"/>
</dbReference>
<dbReference type="PANTHER" id="PTHR35446:SF3">
    <property type="entry name" value="CMD DOMAIN-CONTAINING PROTEIN"/>
    <property type="match status" value="1"/>
</dbReference>
<keyword evidence="1" id="KW-0560">Oxidoreductase</keyword>
<keyword evidence="2" id="KW-1185">Reference proteome</keyword>
<dbReference type="GO" id="GO:0004601">
    <property type="term" value="F:peroxidase activity"/>
    <property type="evidence" value="ECO:0007669"/>
    <property type="project" value="UniProtKB-KW"/>
</dbReference>
<protein>
    <submittedName>
        <fullName evidence="1">Alkylhydroperoxidase family enzyme, contains CxxC motif</fullName>
    </submittedName>
</protein>
<evidence type="ECO:0000313" key="2">
    <source>
        <dbReference type="Proteomes" id="UP000199630"/>
    </source>
</evidence>
<name>A0A1I3QQK8_9RHOB</name>